<dbReference type="GO" id="GO:0016787">
    <property type="term" value="F:hydrolase activity"/>
    <property type="evidence" value="ECO:0007669"/>
    <property type="project" value="UniProtKB-KW"/>
</dbReference>
<keyword evidence="3" id="KW-1185">Reference proteome</keyword>
<dbReference type="PANTHER" id="PTHR46504:SF2">
    <property type="entry name" value="TRNASE Z TRZ1"/>
    <property type="match status" value="1"/>
</dbReference>
<feature type="domain" description="Metallo-beta-lactamase" evidence="1">
    <location>
        <begin position="84"/>
        <end position="280"/>
    </location>
</feature>
<dbReference type="InterPro" id="IPR036866">
    <property type="entry name" value="RibonucZ/Hydroxyglut_hydro"/>
</dbReference>
<name>A0A432MFQ0_9BACT</name>
<dbReference type="InterPro" id="IPR001279">
    <property type="entry name" value="Metallo-B-lactamas"/>
</dbReference>
<evidence type="ECO:0000313" key="3">
    <source>
        <dbReference type="Proteomes" id="UP000280296"/>
    </source>
</evidence>
<accession>A0A432MFQ0</accession>
<dbReference type="AlphaFoldDB" id="A0A432MFQ0"/>
<sequence>MRNQGTHERPRPKRKDADVFAGELPEELEYPVDNAPVRSFSHKGMTIEGYSRAAVQTYWRVPELKLGFDLGLQPWSFMSTPNWFVSHAHLDHIAALPVYVARRRLMRMEPPTIYLPAEAVDPVHALMRAYQRLDRGKQAANLVGLEPGQEVELSRELIVSVLETRHTIPSLGFLVWERRKKLLPQYHDLSGPEIRDLRLSGVEVTKEIRLGRLAYLGDTNPAGLDGNPEAYNAEILILEMTFVARNERPDQIHKFGHMHLDDFVSRADRFKNDWIIASHFSTRLHPETIQKIVSRALPEGLRDRVKVWL</sequence>
<dbReference type="SUPFAM" id="SSF56281">
    <property type="entry name" value="Metallo-hydrolase/oxidoreductase"/>
    <property type="match status" value="1"/>
</dbReference>
<reference evidence="2 3" key="2">
    <citation type="submission" date="2019-01" db="EMBL/GenBank/DDBJ databases">
        <title>Tautonia sociabilis, a novel thermotolerant planctomycete of Isosphaeraceae family, isolated from a 4000 m deep subterranean habitat.</title>
        <authorList>
            <person name="Kovaleva O.L."/>
            <person name="Elcheninov A.G."/>
            <person name="Van Heerden E."/>
            <person name="Toshchakov S.V."/>
            <person name="Novikov A."/>
            <person name="Bonch-Osmolovskaya E.A."/>
            <person name="Kublanov I.V."/>
        </authorList>
    </citation>
    <scope>NUCLEOTIDE SEQUENCE [LARGE SCALE GENOMIC DNA]</scope>
    <source>
        <strain evidence="2 3">GM2012</strain>
    </source>
</reference>
<dbReference type="Gene3D" id="3.60.15.10">
    <property type="entry name" value="Ribonuclease Z/Hydroxyacylglutathione hydrolase-like"/>
    <property type="match status" value="1"/>
</dbReference>
<dbReference type="PANTHER" id="PTHR46504">
    <property type="entry name" value="TRNASE Z TRZ1"/>
    <property type="match status" value="1"/>
</dbReference>
<comment type="caution">
    <text evidence="2">The sequence shown here is derived from an EMBL/GenBank/DDBJ whole genome shotgun (WGS) entry which is preliminary data.</text>
</comment>
<protein>
    <submittedName>
        <fullName evidence="2">Metal-dependent hydrolase</fullName>
    </submittedName>
</protein>
<reference evidence="2 3" key="1">
    <citation type="submission" date="2018-12" db="EMBL/GenBank/DDBJ databases">
        <authorList>
            <person name="Toschakov S.V."/>
        </authorList>
    </citation>
    <scope>NUCLEOTIDE SEQUENCE [LARGE SCALE GENOMIC DNA]</scope>
    <source>
        <strain evidence="2 3">GM2012</strain>
    </source>
</reference>
<proteinExistence type="predicted"/>
<organism evidence="2 3">
    <name type="scientific">Tautonia sociabilis</name>
    <dbReference type="NCBI Taxonomy" id="2080755"/>
    <lineage>
        <taxon>Bacteria</taxon>
        <taxon>Pseudomonadati</taxon>
        <taxon>Planctomycetota</taxon>
        <taxon>Planctomycetia</taxon>
        <taxon>Isosphaerales</taxon>
        <taxon>Isosphaeraceae</taxon>
        <taxon>Tautonia</taxon>
    </lineage>
</organism>
<dbReference type="EMBL" id="RYZH01000042">
    <property type="protein sequence ID" value="RUL85068.1"/>
    <property type="molecule type" value="Genomic_DNA"/>
</dbReference>
<keyword evidence="2" id="KW-0378">Hydrolase</keyword>
<dbReference type="Pfam" id="PF12706">
    <property type="entry name" value="Lactamase_B_2"/>
    <property type="match status" value="1"/>
</dbReference>
<evidence type="ECO:0000313" key="2">
    <source>
        <dbReference type="EMBL" id="RUL85068.1"/>
    </source>
</evidence>
<dbReference type="Proteomes" id="UP000280296">
    <property type="component" value="Unassembled WGS sequence"/>
</dbReference>
<dbReference type="OrthoDB" id="9800940at2"/>
<evidence type="ECO:0000259" key="1">
    <source>
        <dbReference type="Pfam" id="PF12706"/>
    </source>
</evidence>
<gene>
    <name evidence="2" type="ORF">TsocGM_19195</name>
</gene>